<sequence length="112" mass="11712">MPTTLLPPPPRPVFKRKPAEPLPVGFLAKAASLPGGRTLAVALALCIHATSTGCRTLTFGAWLRTRYAISDDAALDALNRLSAAGLISAKRGRGRFAVVTLHLDDEAPLAAA</sequence>
<keyword evidence="2" id="KW-1185">Reference proteome</keyword>
<evidence type="ECO:0000313" key="1">
    <source>
        <dbReference type="EMBL" id="GLT21504.1"/>
    </source>
</evidence>
<organism evidence="1 2">
    <name type="scientific">Zoogloea oryzae</name>
    <dbReference type="NCBI Taxonomy" id="310767"/>
    <lineage>
        <taxon>Bacteria</taxon>
        <taxon>Pseudomonadati</taxon>
        <taxon>Pseudomonadota</taxon>
        <taxon>Betaproteobacteria</taxon>
        <taxon>Rhodocyclales</taxon>
        <taxon>Zoogloeaceae</taxon>
        <taxon>Zoogloea</taxon>
    </lineage>
</organism>
<reference evidence="2" key="1">
    <citation type="journal article" date="2019" name="Int. J. Syst. Evol. Microbiol.">
        <title>The Global Catalogue of Microorganisms (GCM) 10K type strain sequencing project: providing services to taxonomists for standard genome sequencing and annotation.</title>
        <authorList>
            <consortium name="The Broad Institute Genomics Platform"/>
            <consortium name="The Broad Institute Genome Sequencing Center for Infectious Disease"/>
            <person name="Wu L."/>
            <person name="Ma J."/>
        </authorList>
    </citation>
    <scope>NUCLEOTIDE SEQUENCE [LARGE SCALE GENOMIC DNA]</scope>
    <source>
        <strain evidence="2">NBRC 102407</strain>
    </source>
</reference>
<gene>
    <name evidence="1" type="ORF">GCM10007933_09560</name>
</gene>
<dbReference type="EMBL" id="BSPX01000009">
    <property type="protein sequence ID" value="GLT21504.1"/>
    <property type="molecule type" value="Genomic_DNA"/>
</dbReference>
<protein>
    <submittedName>
        <fullName evidence="1">Uncharacterized protein</fullName>
    </submittedName>
</protein>
<dbReference type="Proteomes" id="UP001157167">
    <property type="component" value="Unassembled WGS sequence"/>
</dbReference>
<comment type="caution">
    <text evidence="1">The sequence shown here is derived from an EMBL/GenBank/DDBJ whole genome shotgun (WGS) entry which is preliminary data.</text>
</comment>
<dbReference type="RefSeq" id="WP_284186943.1">
    <property type="nucleotide sequence ID" value="NZ_BSPX01000009.1"/>
</dbReference>
<evidence type="ECO:0000313" key="2">
    <source>
        <dbReference type="Proteomes" id="UP001157167"/>
    </source>
</evidence>
<accession>A0ABQ6F8D9</accession>
<proteinExistence type="predicted"/>
<name>A0ABQ6F8D9_9RHOO</name>